<protein>
    <submittedName>
        <fullName evidence="4">Response regulator</fullName>
    </submittedName>
</protein>
<proteinExistence type="predicted"/>
<reference evidence="4 5" key="1">
    <citation type="submission" date="2019-03" db="EMBL/GenBank/DDBJ databases">
        <authorList>
            <person name="Kim M.K.M."/>
        </authorList>
    </citation>
    <scope>NUCLEOTIDE SEQUENCE [LARGE SCALE GENOMIC DNA]</scope>
    <source>
        <strain evidence="4 5">17J68-12</strain>
    </source>
</reference>
<sequence length="129" mass="14705">MTTDKFIIYVEDDADDILLMQEAFADIEGFRLMTFSNGAELLHYLERAVCFPSLIILDVNMPVLNGRETLRLLKQHPIFSTLPVVLFSTGSQASEKLFAAAYNTDLFVKPFDFPSLHKMVRRIVAYARV</sequence>
<comment type="caution">
    <text evidence="4">The sequence shown here is derived from an EMBL/GenBank/DDBJ whole genome shotgun (WGS) entry which is preliminary data.</text>
</comment>
<dbReference type="InterPro" id="IPR001789">
    <property type="entry name" value="Sig_transdc_resp-reg_receiver"/>
</dbReference>
<dbReference type="InterPro" id="IPR011006">
    <property type="entry name" value="CheY-like_superfamily"/>
</dbReference>
<dbReference type="EMBL" id="SJZI01000047">
    <property type="protein sequence ID" value="TCJ13144.1"/>
    <property type="molecule type" value="Genomic_DNA"/>
</dbReference>
<dbReference type="SUPFAM" id="SSF52172">
    <property type="entry name" value="CheY-like"/>
    <property type="match status" value="1"/>
</dbReference>
<dbReference type="InterPro" id="IPR050595">
    <property type="entry name" value="Bact_response_regulator"/>
</dbReference>
<dbReference type="Gene3D" id="3.40.50.2300">
    <property type="match status" value="1"/>
</dbReference>
<dbReference type="RefSeq" id="WP_131450117.1">
    <property type="nucleotide sequence ID" value="NZ_SJZI01000047.1"/>
</dbReference>
<dbReference type="PROSITE" id="PS50110">
    <property type="entry name" value="RESPONSE_REGULATORY"/>
    <property type="match status" value="1"/>
</dbReference>
<dbReference type="AlphaFoldDB" id="A0A4R1B4V2"/>
<evidence type="ECO:0000256" key="1">
    <source>
        <dbReference type="ARBA" id="ARBA00022553"/>
    </source>
</evidence>
<evidence type="ECO:0000259" key="3">
    <source>
        <dbReference type="PROSITE" id="PS50110"/>
    </source>
</evidence>
<accession>A0A4R1B4V2</accession>
<evidence type="ECO:0000256" key="2">
    <source>
        <dbReference type="PROSITE-ProRule" id="PRU00169"/>
    </source>
</evidence>
<evidence type="ECO:0000313" key="4">
    <source>
        <dbReference type="EMBL" id="TCJ13144.1"/>
    </source>
</evidence>
<feature type="domain" description="Response regulatory" evidence="3">
    <location>
        <begin position="6"/>
        <end position="124"/>
    </location>
</feature>
<evidence type="ECO:0000313" key="5">
    <source>
        <dbReference type="Proteomes" id="UP000295334"/>
    </source>
</evidence>
<gene>
    <name evidence="4" type="ORF">EPD60_13835</name>
</gene>
<dbReference type="GO" id="GO:0000160">
    <property type="term" value="P:phosphorelay signal transduction system"/>
    <property type="evidence" value="ECO:0007669"/>
    <property type="project" value="InterPro"/>
</dbReference>
<dbReference type="SMART" id="SM00448">
    <property type="entry name" value="REC"/>
    <property type="match status" value="1"/>
</dbReference>
<feature type="modified residue" description="4-aspartylphosphate" evidence="2">
    <location>
        <position position="58"/>
    </location>
</feature>
<name>A0A4R1B4V2_9BACT</name>
<dbReference type="PANTHER" id="PTHR44591">
    <property type="entry name" value="STRESS RESPONSE REGULATOR PROTEIN 1"/>
    <property type="match status" value="1"/>
</dbReference>
<dbReference type="PANTHER" id="PTHR44591:SF3">
    <property type="entry name" value="RESPONSE REGULATORY DOMAIN-CONTAINING PROTEIN"/>
    <property type="match status" value="1"/>
</dbReference>
<dbReference type="OrthoDB" id="9789181at2"/>
<keyword evidence="1 2" id="KW-0597">Phosphoprotein</keyword>
<dbReference type="Proteomes" id="UP000295334">
    <property type="component" value="Unassembled WGS sequence"/>
</dbReference>
<organism evidence="4 5">
    <name type="scientific">Flaviaesturariibacter flavus</name>
    <dbReference type="NCBI Taxonomy" id="2502780"/>
    <lineage>
        <taxon>Bacteria</taxon>
        <taxon>Pseudomonadati</taxon>
        <taxon>Bacteroidota</taxon>
        <taxon>Chitinophagia</taxon>
        <taxon>Chitinophagales</taxon>
        <taxon>Chitinophagaceae</taxon>
        <taxon>Flaviaestuariibacter</taxon>
    </lineage>
</organism>
<keyword evidence="5" id="KW-1185">Reference proteome</keyword>
<dbReference type="Pfam" id="PF00072">
    <property type="entry name" value="Response_reg"/>
    <property type="match status" value="1"/>
</dbReference>